<dbReference type="GO" id="GO:0003700">
    <property type="term" value="F:DNA-binding transcription factor activity"/>
    <property type="evidence" value="ECO:0007669"/>
    <property type="project" value="InterPro"/>
</dbReference>
<dbReference type="PROSITE" id="PS50931">
    <property type="entry name" value="HTH_LYSR"/>
    <property type="match status" value="1"/>
</dbReference>
<sequence>MDLDLRKVRYFVAVADRLHFGRAAADLHITQPALSRQIRALEQDIGLDLLVRDRRSVELTAAGREFLGDARAMLAAARAARHRMYRAAGGQARLTVGFGWGMVVTRVISAFTAQRPEVTVDVRHLAGEEQTEAVLDGTVDVAFVRMPVAEQGVTLTPLGSESLLAVLPVAHRLAGRAAVHSTDLLGERLVRRPPSGRAVEADHAEVVRGAASLLEAAPRTGSVEEILESVARGHGLTLLPRSAARFYTRPDIAYTAVLDLPPKEICLARAAADRSPLVADFGRTAQSVGWAAAAPPAPRPAPVPA</sequence>
<gene>
    <name evidence="6" type="ORF">SAMN05216267_1012113</name>
</gene>
<dbReference type="InterPro" id="IPR036388">
    <property type="entry name" value="WH-like_DNA-bd_sf"/>
</dbReference>
<keyword evidence="4" id="KW-0804">Transcription</keyword>
<protein>
    <submittedName>
        <fullName evidence="6">Transcriptional regulator, LysR family</fullName>
    </submittedName>
</protein>
<evidence type="ECO:0000313" key="7">
    <source>
        <dbReference type="Proteomes" id="UP000181951"/>
    </source>
</evidence>
<dbReference type="STRING" id="310780.SAMN05216267_1012113"/>
<evidence type="ECO:0000256" key="3">
    <source>
        <dbReference type="ARBA" id="ARBA00023125"/>
    </source>
</evidence>
<dbReference type="FunFam" id="1.10.10.10:FF:000001">
    <property type="entry name" value="LysR family transcriptional regulator"/>
    <property type="match status" value="1"/>
</dbReference>
<evidence type="ECO:0000256" key="1">
    <source>
        <dbReference type="ARBA" id="ARBA00009437"/>
    </source>
</evidence>
<accession>A0A1H8KBL9</accession>
<dbReference type="PANTHER" id="PTHR30346:SF0">
    <property type="entry name" value="HCA OPERON TRANSCRIPTIONAL ACTIVATOR HCAR"/>
    <property type="match status" value="1"/>
</dbReference>
<dbReference type="Proteomes" id="UP000181951">
    <property type="component" value="Unassembled WGS sequence"/>
</dbReference>
<dbReference type="CDD" id="cd08414">
    <property type="entry name" value="PBP2_LTTR_aromatics_like"/>
    <property type="match status" value="1"/>
</dbReference>
<dbReference type="InterPro" id="IPR036390">
    <property type="entry name" value="WH_DNA-bd_sf"/>
</dbReference>
<dbReference type="PANTHER" id="PTHR30346">
    <property type="entry name" value="TRANSCRIPTIONAL DUAL REGULATOR HCAR-RELATED"/>
    <property type="match status" value="1"/>
</dbReference>
<name>A0A1H8KBL9_9ACTN</name>
<dbReference type="SUPFAM" id="SSF46785">
    <property type="entry name" value="Winged helix' DNA-binding domain"/>
    <property type="match status" value="1"/>
</dbReference>
<evidence type="ECO:0000256" key="2">
    <source>
        <dbReference type="ARBA" id="ARBA00023015"/>
    </source>
</evidence>
<reference evidence="6 7" key="1">
    <citation type="submission" date="2016-10" db="EMBL/GenBank/DDBJ databases">
        <authorList>
            <person name="de Groot N.N."/>
        </authorList>
    </citation>
    <scope>NUCLEOTIDE SEQUENCE [LARGE SCALE GENOMIC DNA]</scope>
    <source>
        <strain evidence="6 7">CGMCC 4.2026</strain>
    </source>
</reference>
<dbReference type="AlphaFoldDB" id="A0A1H8KBL9"/>
<dbReference type="GO" id="GO:0003677">
    <property type="term" value="F:DNA binding"/>
    <property type="evidence" value="ECO:0007669"/>
    <property type="project" value="UniProtKB-KW"/>
</dbReference>
<dbReference type="PRINTS" id="PR00039">
    <property type="entry name" value="HTHLYSR"/>
</dbReference>
<keyword evidence="3" id="KW-0238">DNA-binding</keyword>
<dbReference type="EMBL" id="FODD01000012">
    <property type="protein sequence ID" value="SEN90324.1"/>
    <property type="molecule type" value="Genomic_DNA"/>
</dbReference>
<proteinExistence type="inferred from homology"/>
<dbReference type="InterPro" id="IPR000847">
    <property type="entry name" value="LysR_HTH_N"/>
</dbReference>
<evidence type="ECO:0000256" key="4">
    <source>
        <dbReference type="ARBA" id="ARBA00023163"/>
    </source>
</evidence>
<dbReference type="InterPro" id="IPR005119">
    <property type="entry name" value="LysR_subst-bd"/>
</dbReference>
<evidence type="ECO:0000259" key="5">
    <source>
        <dbReference type="PROSITE" id="PS50931"/>
    </source>
</evidence>
<keyword evidence="2" id="KW-0805">Transcription regulation</keyword>
<feature type="domain" description="HTH lysR-type" evidence="5">
    <location>
        <begin position="3"/>
        <end position="60"/>
    </location>
</feature>
<comment type="similarity">
    <text evidence="1">Belongs to the LysR transcriptional regulatory family.</text>
</comment>
<organism evidence="6 7">
    <name type="scientific">Actinacidiphila rubida</name>
    <dbReference type="NCBI Taxonomy" id="310780"/>
    <lineage>
        <taxon>Bacteria</taxon>
        <taxon>Bacillati</taxon>
        <taxon>Actinomycetota</taxon>
        <taxon>Actinomycetes</taxon>
        <taxon>Kitasatosporales</taxon>
        <taxon>Streptomycetaceae</taxon>
        <taxon>Actinacidiphila</taxon>
    </lineage>
</organism>
<dbReference type="Pfam" id="PF03466">
    <property type="entry name" value="LysR_substrate"/>
    <property type="match status" value="1"/>
</dbReference>
<dbReference type="Gene3D" id="3.40.190.10">
    <property type="entry name" value="Periplasmic binding protein-like II"/>
    <property type="match status" value="2"/>
</dbReference>
<keyword evidence="7" id="KW-1185">Reference proteome</keyword>
<dbReference type="Pfam" id="PF00126">
    <property type="entry name" value="HTH_1"/>
    <property type="match status" value="1"/>
</dbReference>
<evidence type="ECO:0000313" key="6">
    <source>
        <dbReference type="EMBL" id="SEN90324.1"/>
    </source>
</evidence>
<dbReference type="RefSeq" id="WP_069463603.1">
    <property type="nucleotide sequence ID" value="NZ_FODD01000012.1"/>
</dbReference>
<dbReference type="Gene3D" id="1.10.10.10">
    <property type="entry name" value="Winged helix-like DNA-binding domain superfamily/Winged helix DNA-binding domain"/>
    <property type="match status" value="1"/>
</dbReference>
<dbReference type="SUPFAM" id="SSF53850">
    <property type="entry name" value="Periplasmic binding protein-like II"/>
    <property type="match status" value="1"/>
</dbReference>
<dbReference type="GO" id="GO:0032993">
    <property type="term" value="C:protein-DNA complex"/>
    <property type="evidence" value="ECO:0007669"/>
    <property type="project" value="TreeGrafter"/>
</dbReference>